<evidence type="ECO:0000256" key="2">
    <source>
        <dbReference type="ARBA" id="ARBA00023134"/>
    </source>
</evidence>
<dbReference type="InterPro" id="IPR005225">
    <property type="entry name" value="Small_GTP-bd"/>
</dbReference>
<dbReference type="GO" id="GO:0007165">
    <property type="term" value="P:signal transduction"/>
    <property type="evidence" value="ECO:0007669"/>
    <property type="project" value="InterPro"/>
</dbReference>
<dbReference type="PANTHER" id="PTHR24070">
    <property type="entry name" value="RAS, DI-RAS, AND RHEB FAMILY MEMBERS OF SMALL GTPASE SUPERFAMILY"/>
    <property type="match status" value="1"/>
</dbReference>
<dbReference type="PROSITE" id="PS51421">
    <property type="entry name" value="RAS"/>
    <property type="match status" value="1"/>
</dbReference>
<dbReference type="InterPro" id="IPR001806">
    <property type="entry name" value="Small_GTPase"/>
</dbReference>
<dbReference type="GO" id="GO:0005525">
    <property type="term" value="F:GTP binding"/>
    <property type="evidence" value="ECO:0007669"/>
    <property type="project" value="UniProtKB-KW"/>
</dbReference>
<dbReference type="AlphaFoldDB" id="A0A1Y1WN90"/>
<dbReference type="SMART" id="SM00173">
    <property type="entry name" value="RAS"/>
    <property type="match status" value="1"/>
</dbReference>
<dbReference type="InterPro" id="IPR020849">
    <property type="entry name" value="Small_GTPase_Ras-type"/>
</dbReference>
<dbReference type="RefSeq" id="XP_040748232.1">
    <property type="nucleotide sequence ID" value="XM_040885830.1"/>
</dbReference>
<organism evidence="3 4">
    <name type="scientific">Linderina pennispora</name>
    <dbReference type="NCBI Taxonomy" id="61395"/>
    <lineage>
        <taxon>Eukaryota</taxon>
        <taxon>Fungi</taxon>
        <taxon>Fungi incertae sedis</taxon>
        <taxon>Zoopagomycota</taxon>
        <taxon>Kickxellomycotina</taxon>
        <taxon>Kickxellomycetes</taxon>
        <taxon>Kickxellales</taxon>
        <taxon>Kickxellaceae</taxon>
        <taxon>Linderina</taxon>
    </lineage>
</organism>
<dbReference type="STRING" id="61395.A0A1Y1WN90"/>
<evidence type="ECO:0000313" key="3">
    <source>
        <dbReference type="EMBL" id="ORX75021.1"/>
    </source>
</evidence>
<gene>
    <name evidence="3" type="ORF">DL89DRAFT_26100</name>
</gene>
<dbReference type="GO" id="GO:0016020">
    <property type="term" value="C:membrane"/>
    <property type="evidence" value="ECO:0007669"/>
    <property type="project" value="InterPro"/>
</dbReference>
<dbReference type="PRINTS" id="PR00449">
    <property type="entry name" value="RASTRNSFRMNG"/>
</dbReference>
<dbReference type="Gene3D" id="3.40.50.300">
    <property type="entry name" value="P-loop containing nucleotide triphosphate hydrolases"/>
    <property type="match status" value="1"/>
</dbReference>
<keyword evidence="2" id="KW-0342">GTP-binding</keyword>
<accession>A0A1Y1WN90</accession>
<dbReference type="FunFam" id="3.40.50.300:FF:001447">
    <property type="entry name" value="Ras-related protein Rab-1B"/>
    <property type="match status" value="1"/>
</dbReference>
<keyword evidence="4" id="KW-1185">Reference proteome</keyword>
<dbReference type="EMBL" id="MCFD01000001">
    <property type="protein sequence ID" value="ORX75021.1"/>
    <property type="molecule type" value="Genomic_DNA"/>
</dbReference>
<proteinExistence type="predicted"/>
<dbReference type="PROSITE" id="PS51420">
    <property type="entry name" value="RHO"/>
    <property type="match status" value="1"/>
</dbReference>
<sequence>MSLSASSSNKELVRRMVVLGYRGVGKTSAIHRFLEDEFIEMYYPTVELVHDQKISVGGVEYEVHIIDSAGQDEFSLLDTRYAVDIDVYVIAFSVVARKSFEMARIIRDKILDLTGTESVTMVLVGNKIDLKDQRTVTYEEAEALAKEFGCPYIETSAKTNNNIRELFVKSVSETTKQEGEAAENTEGSKCVIM</sequence>
<protein>
    <submittedName>
        <fullName evidence="3">Ras-domain-containing protein</fullName>
    </submittedName>
</protein>
<evidence type="ECO:0000256" key="1">
    <source>
        <dbReference type="ARBA" id="ARBA00022741"/>
    </source>
</evidence>
<dbReference type="PROSITE" id="PS51419">
    <property type="entry name" value="RAB"/>
    <property type="match status" value="1"/>
</dbReference>
<dbReference type="InterPro" id="IPR027417">
    <property type="entry name" value="P-loop_NTPase"/>
</dbReference>
<dbReference type="SMART" id="SM00175">
    <property type="entry name" value="RAB"/>
    <property type="match status" value="1"/>
</dbReference>
<dbReference type="Pfam" id="PF00071">
    <property type="entry name" value="Ras"/>
    <property type="match status" value="1"/>
</dbReference>
<reference evidence="3 4" key="1">
    <citation type="submission" date="2016-07" db="EMBL/GenBank/DDBJ databases">
        <title>Pervasive Adenine N6-methylation of Active Genes in Fungi.</title>
        <authorList>
            <consortium name="DOE Joint Genome Institute"/>
            <person name="Mondo S.J."/>
            <person name="Dannebaum R.O."/>
            <person name="Kuo R.C."/>
            <person name="Labutti K."/>
            <person name="Haridas S."/>
            <person name="Kuo A."/>
            <person name="Salamov A."/>
            <person name="Ahrendt S.R."/>
            <person name="Lipzen A."/>
            <person name="Sullivan W."/>
            <person name="Andreopoulos W.B."/>
            <person name="Clum A."/>
            <person name="Lindquist E."/>
            <person name="Daum C."/>
            <person name="Ramamoorthy G.K."/>
            <person name="Gryganskyi A."/>
            <person name="Culley D."/>
            <person name="Magnuson J.K."/>
            <person name="James T.Y."/>
            <person name="O'Malley M.A."/>
            <person name="Stajich J.E."/>
            <person name="Spatafora J.W."/>
            <person name="Visel A."/>
            <person name="Grigoriev I.V."/>
        </authorList>
    </citation>
    <scope>NUCLEOTIDE SEQUENCE [LARGE SCALE GENOMIC DNA]</scope>
    <source>
        <strain evidence="3 4">ATCC 12442</strain>
    </source>
</reference>
<dbReference type="NCBIfam" id="TIGR00231">
    <property type="entry name" value="small_GTP"/>
    <property type="match status" value="1"/>
</dbReference>
<evidence type="ECO:0000313" key="4">
    <source>
        <dbReference type="Proteomes" id="UP000193922"/>
    </source>
</evidence>
<keyword evidence="1" id="KW-0547">Nucleotide-binding</keyword>
<dbReference type="Proteomes" id="UP000193922">
    <property type="component" value="Unassembled WGS sequence"/>
</dbReference>
<comment type="caution">
    <text evidence="3">The sequence shown here is derived from an EMBL/GenBank/DDBJ whole genome shotgun (WGS) entry which is preliminary data.</text>
</comment>
<dbReference type="GeneID" id="63802478"/>
<dbReference type="SMART" id="SM00174">
    <property type="entry name" value="RHO"/>
    <property type="match status" value="1"/>
</dbReference>
<name>A0A1Y1WN90_9FUNG</name>
<dbReference type="GO" id="GO:0003924">
    <property type="term" value="F:GTPase activity"/>
    <property type="evidence" value="ECO:0007669"/>
    <property type="project" value="InterPro"/>
</dbReference>
<dbReference type="SUPFAM" id="SSF52540">
    <property type="entry name" value="P-loop containing nucleoside triphosphate hydrolases"/>
    <property type="match status" value="1"/>
</dbReference>
<dbReference type="OrthoDB" id="5976022at2759"/>